<feature type="domain" description="CCHC-type" evidence="5">
    <location>
        <begin position="355"/>
        <end position="368"/>
    </location>
</feature>
<gene>
    <name evidence="7" type="ORF">DCAF_LOCUS6144</name>
</gene>
<keyword evidence="8" id="KW-1185">Reference proteome</keyword>
<reference evidence="7 8" key="1">
    <citation type="submission" date="2024-01" db="EMBL/GenBank/DDBJ databases">
        <authorList>
            <person name="Waweru B."/>
        </authorList>
    </citation>
    <scope>NUCLEOTIDE SEQUENCE [LARGE SCALE GENOMIC DNA]</scope>
</reference>
<proteinExistence type="predicted"/>
<dbReference type="Pfam" id="PF06839">
    <property type="entry name" value="Zn_ribbon_GRF"/>
    <property type="match status" value="2"/>
</dbReference>
<dbReference type="InterPro" id="IPR015915">
    <property type="entry name" value="Kelch-typ_b-propeller"/>
</dbReference>
<evidence type="ECO:0000256" key="2">
    <source>
        <dbReference type="ARBA" id="ARBA00022771"/>
    </source>
</evidence>
<sequence length="764" mass="82911">MKAKRETTVIEIEDNDEDDAFLCQVAKAESEALSASNFKRRKMTTVDFNENQENTKTTMMMMIKVKEENNNEGDYMAALKGSRSASWQQRIKAVSSSKFAPSDYKSNNARGGGGGGGGVDGAGSGAVVPEKICPCGLGVCNVFTANTDRNRGRAFYKCPQRQENGGCGYFQWCDESSATNYGGGFGGGGSQVYVSNSMFPELQCPCGAGSCLILTAKKGENIGKQFYKCPAKQFILHAERVMKDKEGLDAKGVYDGKDIDAFSMVWDIVYWTSCVKYLTGMVGGEKGTPRSRAALLHSLSDSHTLFAALQGSCNFFKWCNDNTASAGLPASASKVYLDMNDSSNKSYGARTGSSCFKCGKEGHWAKDCSVSVTLSDSPATFGASSGSSGTCYKCGQPGHWARDCTSSHNKNVPQRLVFAMTVVGLRVITPDLVASTSLLSDPRFAKLHLKRANEDNNVSRQRLLVATDPLYSVDFEAASDGCNDDAVVELPCPNAVSHNDSFAVGLFLGSCDGILCILNEVDDMVLWNPSTRESKKLPEPSSSLHKDFSTGLGYDSSIEDYKTVIVSATADGSDQTVAEVFTLKTNKWRKIPGALSGITLGGRYEGVFWNGALHWLGKRGSGAAHDLDVIVSFDIAEEKFMEAVPLPNHFSTAVLTVSGNCLCIFGKLRPCGGYFEGWLTSDYGVKKSWRRLFSVPVEKLSLDCYSTEMWLTKKGEVLIDNHGCPGRLKLYHPVEDARKFLEVEHDSNPFYDSAIYTESLVSLG</sequence>
<protein>
    <submittedName>
        <fullName evidence="7">Uncharacterized protein</fullName>
    </submittedName>
</protein>
<organism evidence="7 8">
    <name type="scientific">Dovyalis caffra</name>
    <dbReference type="NCBI Taxonomy" id="77055"/>
    <lineage>
        <taxon>Eukaryota</taxon>
        <taxon>Viridiplantae</taxon>
        <taxon>Streptophyta</taxon>
        <taxon>Embryophyta</taxon>
        <taxon>Tracheophyta</taxon>
        <taxon>Spermatophyta</taxon>
        <taxon>Magnoliopsida</taxon>
        <taxon>eudicotyledons</taxon>
        <taxon>Gunneridae</taxon>
        <taxon>Pentapetalae</taxon>
        <taxon>rosids</taxon>
        <taxon>fabids</taxon>
        <taxon>Malpighiales</taxon>
        <taxon>Salicaceae</taxon>
        <taxon>Flacourtieae</taxon>
        <taxon>Dovyalis</taxon>
    </lineage>
</organism>
<dbReference type="PROSITE" id="PS51999">
    <property type="entry name" value="ZF_GRF"/>
    <property type="match status" value="2"/>
</dbReference>
<dbReference type="GO" id="GO:0008270">
    <property type="term" value="F:zinc ion binding"/>
    <property type="evidence" value="ECO:0007669"/>
    <property type="project" value="UniProtKB-KW"/>
</dbReference>
<dbReference type="AlphaFoldDB" id="A0AAV1R343"/>
<feature type="domain" description="GRF-type" evidence="6">
    <location>
        <begin position="133"/>
        <end position="176"/>
    </location>
</feature>
<dbReference type="PANTHER" id="PTHR33680:SF1">
    <property type="entry name" value="OS05G0489500 PROTEIN"/>
    <property type="match status" value="1"/>
</dbReference>
<keyword evidence="1" id="KW-0479">Metal-binding</keyword>
<dbReference type="EMBL" id="CAWUPB010000893">
    <property type="protein sequence ID" value="CAK7328421.1"/>
    <property type="molecule type" value="Genomic_DNA"/>
</dbReference>
<dbReference type="InterPro" id="IPR001878">
    <property type="entry name" value="Znf_CCHC"/>
</dbReference>
<dbReference type="Gene3D" id="2.120.10.80">
    <property type="entry name" value="Kelch-type beta propeller"/>
    <property type="match status" value="1"/>
</dbReference>
<dbReference type="GO" id="GO:0003676">
    <property type="term" value="F:nucleic acid binding"/>
    <property type="evidence" value="ECO:0007669"/>
    <property type="project" value="InterPro"/>
</dbReference>
<keyword evidence="3" id="KW-0862">Zinc</keyword>
<dbReference type="InterPro" id="IPR010666">
    <property type="entry name" value="Znf_GRF"/>
</dbReference>
<dbReference type="InterPro" id="IPR011043">
    <property type="entry name" value="Gal_Oxase/kelch_b-propeller"/>
</dbReference>
<feature type="domain" description="GRF-type" evidence="6">
    <location>
        <begin position="204"/>
        <end position="251"/>
    </location>
</feature>
<dbReference type="NCBIfam" id="TIGR01640">
    <property type="entry name" value="F_box_assoc_1"/>
    <property type="match status" value="1"/>
</dbReference>
<dbReference type="Pfam" id="PF07734">
    <property type="entry name" value="FBA_1"/>
    <property type="match status" value="1"/>
</dbReference>
<evidence type="ECO:0000259" key="6">
    <source>
        <dbReference type="PROSITE" id="PS51999"/>
    </source>
</evidence>
<dbReference type="SUPFAM" id="SSF57756">
    <property type="entry name" value="Retrovirus zinc finger-like domains"/>
    <property type="match status" value="1"/>
</dbReference>
<feature type="domain" description="CCHC-type" evidence="5">
    <location>
        <begin position="391"/>
        <end position="406"/>
    </location>
</feature>
<dbReference type="InterPro" id="IPR017451">
    <property type="entry name" value="F-box-assoc_interact_dom"/>
</dbReference>
<dbReference type="InterPro" id="IPR006527">
    <property type="entry name" value="F-box-assoc_dom_typ1"/>
</dbReference>
<evidence type="ECO:0000256" key="3">
    <source>
        <dbReference type="ARBA" id="ARBA00022833"/>
    </source>
</evidence>
<dbReference type="Proteomes" id="UP001314170">
    <property type="component" value="Unassembled WGS sequence"/>
</dbReference>
<dbReference type="PANTHER" id="PTHR33680">
    <property type="entry name" value="OS07G0190500 PROTEIN"/>
    <property type="match status" value="1"/>
</dbReference>
<dbReference type="SMART" id="SM00343">
    <property type="entry name" value="ZnF_C2HC"/>
    <property type="match status" value="2"/>
</dbReference>
<dbReference type="Gene3D" id="4.10.60.10">
    <property type="entry name" value="Zinc finger, CCHC-type"/>
    <property type="match status" value="2"/>
</dbReference>
<dbReference type="InterPro" id="IPR036875">
    <property type="entry name" value="Znf_CCHC_sf"/>
</dbReference>
<dbReference type="Pfam" id="PF00098">
    <property type="entry name" value="zf-CCHC"/>
    <property type="match status" value="2"/>
</dbReference>
<evidence type="ECO:0000313" key="7">
    <source>
        <dbReference type="EMBL" id="CAK7328421.1"/>
    </source>
</evidence>
<name>A0AAV1R343_9ROSI</name>
<evidence type="ECO:0000313" key="8">
    <source>
        <dbReference type="Proteomes" id="UP001314170"/>
    </source>
</evidence>
<comment type="caution">
    <text evidence="7">The sequence shown here is derived from an EMBL/GenBank/DDBJ whole genome shotgun (WGS) entry which is preliminary data.</text>
</comment>
<evidence type="ECO:0000256" key="4">
    <source>
        <dbReference type="PROSITE-ProRule" id="PRU00047"/>
    </source>
</evidence>
<evidence type="ECO:0000259" key="5">
    <source>
        <dbReference type="PROSITE" id="PS50158"/>
    </source>
</evidence>
<accession>A0AAV1R343</accession>
<keyword evidence="2 4" id="KW-0863">Zinc-finger</keyword>
<dbReference type="SUPFAM" id="SSF50965">
    <property type="entry name" value="Galactose oxidase, central domain"/>
    <property type="match status" value="1"/>
</dbReference>
<evidence type="ECO:0000256" key="1">
    <source>
        <dbReference type="ARBA" id="ARBA00022723"/>
    </source>
</evidence>
<dbReference type="PROSITE" id="PS50158">
    <property type="entry name" value="ZF_CCHC"/>
    <property type="match status" value="2"/>
</dbReference>